<accession>A0ABT6MQR0</accession>
<keyword evidence="3" id="KW-1185">Reference proteome</keyword>
<keyword evidence="1" id="KW-0732">Signal</keyword>
<dbReference type="SMART" id="SM00671">
    <property type="entry name" value="SEL1"/>
    <property type="match status" value="1"/>
</dbReference>
<evidence type="ECO:0000313" key="3">
    <source>
        <dbReference type="Proteomes" id="UP001160550"/>
    </source>
</evidence>
<dbReference type="Pfam" id="PF08238">
    <property type="entry name" value="Sel1"/>
    <property type="match status" value="1"/>
</dbReference>
<protein>
    <recommendedName>
        <fullName evidence="4">Sel1 repeat family protein</fullName>
    </recommendedName>
</protein>
<dbReference type="InterPro" id="IPR006597">
    <property type="entry name" value="Sel1-like"/>
</dbReference>
<comment type="caution">
    <text evidence="2">The sequence shown here is derived from an EMBL/GenBank/DDBJ whole genome shotgun (WGS) entry which is preliminary data.</text>
</comment>
<dbReference type="SUPFAM" id="SSF81901">
    <property type="entry name" value="HCP-like"/>
    <property type="match status" value="1"/>
</dbReference>
<sequence>MRALSSAFVLAVLLAAPVHAGDGRAAVEPTYDYWNAHRDQKYRRLGIEALQAGRGEEARHLLGQAARYADKPAQALLAQLYWEGQGGPRDPATAYAWMDLAAERGHPQLLLQREYYWSALDEPARARALEVGRALYAEYGDAQAQPRLERERRRWTRLAVGSRLGGPSAARACTGSKAAGRGAGGLDVCGSGVDASVHYAEARLSPAEYWRARDQDVAALFGTAAIGTLEPQR</sequence>
<evidence type="ECO:0000256" key="1">
    <source>
        <dbReference type="SAM" id="SignalP"/>
    </source>
</evidence>
<dbReference type="InterPro" id="IPR011990">
    <property type="entry name" value="TPR-like_helical_dom_sf"/>
</dbReference>
<gene>
    <name evidence="2" type="ORF">QF205_07790</name>
</gene>
<name>A0ABT6MQR0_9GAMM</name>
<dbReference type="EMBL" id="JARYGX010000017">
    <property type="protein sequence ID" value="MDH7452977.1"/>
    <property type="molecule type" value="Genomic_DNA"/>
</dbReference>
<feature type="chain" id="PRO_5046941540" description="Sel1 repeat family protein" evidence="1">
    <location>
        <begin position="21"/>
        <end position="233"/>
    </location>
</feature>
<organism evidence="2 3">
    <name type="scientific">Luteimonas composti</name>
    <dbReference type="NCBI Taxonomy" id="398257"/>
    <lineage>
        <taxon>Bacteria</taxon>
        <taxon>Pseudomonadati</taxon>
        <taxon>Pseudomonadota</taxon>
        <taxon>Gammaproteobacteria</taxon>
        <taxon>Lysobacterales</taxon>
        <taxon>Lysobacteraceae</taxon>
        <taxon>Luteimonas</taxon>
    </lineage>
</organism>
<reference evidence="2" key="2">
    <citation type="submission" date="2023-04" db="EMBL/GenBank/DDBJ databases">
        <authorList>
            <person name="Sun J.-Q."/>
        </authorList>
    </citation>
    <scope>NUCLEOTIDE SEQUENCE</scope>
    <source>
        <strain evidence="2">CC-YY355</strain>
    </source>
</reference>
<reference evidence="2" key="1">
    <citation type="journal article" date="2007" name="Int. J. Syst. Evol. Microbiol.">
        <title>Luteimonas composti sp. nov., a moderately thermophilic bacterium isolated from food waste.</title>
        <authorList>
            <person name="Young C.C."/>
            <person name="Kampfer P."/>
            <person name="Chen W.M."/>
            <person name="Yen W.S."/>
            <person name="Arun A.B."/>
            <person name="Lai W.A."/>
            <person name="Shen F.T."/>
            <person name="Rekha P.D."/>
            <person name="Lin K.Y."/>
            <person name="Chou J.H."/>
        </authorList>
    </citation>
    <scope>NUCLEOTIDE SEQUENCE</scope>
    <source>
        <strain evidence="2">CC-YY355</strain>
    </source>
</reference>
<dbReference type="RefSeq" id="WP_280942188.1">
    <property type="nucleotide sequence ID" value="NZ_JARYGX010000017.1"/>
</dbReference>
<dbReference type="Gene3D" id="1.25.40.10">
    <property type="entry name" value="Tetratricopeptide repeat domain"/>
    <property type="match status" value="1"/>
</dbReference>
<evidence type="ECO:0008006" key="4">
    <source>
        <dbReference type="Google" id="ProtNLM"/>
    </source>
</evidence>
<proteinExistence type="predicted"/>
<feature type="signal peptide" evidence="1">
    <location>
        <begin position="1"/>
        <end position="20"/>
    </location>
</feature>
<evidence type="ECO:0000313" key="2">
    <source>
        <dbReference type="EMBL" id="MDH7452977.1"/>
    </source>
</evidence>
<dbReference type="Proteomes" id="UP001160550">
    <property type="component" value="Unassembled WGS sequence"/>
</dbReference>